<comment type="caution">
    <text evidence="5">The sequence shown here is derived from an EMBL/GenBank/DDBJ whole genome shotgun (WGS) entry which is preliminary data.</text>
</comment>
<dbReference type="Proteomes" id="UP000886110">
    <property type="component" value="Unassembled WGS sequence"/>
</dbReference>
<evidence type="ECO:0000256" key="2">
    <source>
        <dbReference type="ARBA" id="ARBA00022741"/>
    </source>
</evidence>
<dbReference type="InterPro" id="IPR017871">
    <property type="entry name" value="ABC_transporter-like_CS"/>
</dbReference>
<dbReference type="SMART" id="SM00382">
    <property type="entry name" value="AAA"/>
    <property type="match status" value="1"/>
</dbReference>
<sequence length="324" mass="37277">MNGIHIANLYKYYRSEKRKEGLKGAIRSLYKREYKEIKAIDGITLDISKGEMVGLIGPNGAGKTTLMKLLSGVLYAEKGRIEIDGFVPFRRKKEFLKNITLFTGQRSFLSIAIWDLPPEDGYELLRHIYGIERGTFKERLSFFVELLKAEELVHKPLRKLSLGERTKVELIASMIHFPTYVFLDEPTIGLDVLSQKTLWDFFKTYNRETGATLIISSHYIRDLEELGKRVLILNKGKVIYDGEKERLKSWIGDKKYVKIELAKPDIPIPFKGAVREDSTVCLEIEKKNIQNFIDKITGMDGIIDIEVTDPPLEKIIRDIFEKEG</sequence>
<dbReference type="InterPro" id="IPR003593">
    <property type="entry name" value="AAA+_ATPase"/>
</dbReference>
<name>A0A7C5DDN2_UNCW3</name>
<feature type="domain" description="ABC transporter" evidence="4">
    <location>
        <begin position="4"/>
        <end position="260"/>
    </location>
</feature>
<protein>
    <submittedName>
        <fullName evidence="5">ATP-binding cassette domain-containing protein</fullName>
    </submittedName>
</protein>
<proteinExistence type="predicted"/>
<evidence type="ECO:0000313" key="5">
    <source>
        <dbReference type="EMBL" id="HHE05100.1"/>
    </source>
</evidence>
<dbReference type="SUPFAM" id="SSF52540">
    <property type="entry name" value="P-loop containing nucleoside triphosphate hydrolases"/>
    <property type="match status" value="1"/>
</dbReference>
<organism evidence="5">
    <name type="scientific">candidate division WOR-3 bacterium</name>
    <dbReference type="NCBI Taxonomy" id="2052148"/>
    <lineage>
        <taxon>Bacteria</taxon>
        <taxon>Bacteria division WOR-3</taxon>
    </lineage>
</organism>
<dbReference type="InterPro" id="IPR003439">
    <property type="entry name" value="ABC_transporter-like_ATP-bd"/>
</dbReference>
<gene>
    <name evidence="5" type="ORF">ENL19_03450</name>
</gene>
<dbReference type="AlphaFoldDB" id="A0A7C5DDN2"/>
<accession>A0A7C5DDN2</accession>
<dbReference type="InterPro" id="IPR050763">
    <property type="entry name" value="ABC_transporter_ATP-binding"/>
</dbReference>
<keyword evidence="1" id="KW-0813">Transport</keyword>
<dbReference type="EMBL" id="DRTB01000261">
    <property type="protein sequence ID" value="HHE05100.1"/>
    <property type="molecule type" value="Genomic_DNA"/>
</dbReference>
<dbReference type="PANTHER" id="PTHR42711">
    <property type="entry name" value="ABC TRANSPORTER ATP-BINDING PROTEIN"/>
    <property type="match status" value="1"/>
</dbReference>
<evidence type="ECO:0000256" key="3">
    <source>
        <dbReference type="ARBA" id="ARBA00022840"/>
    </source>
</evidence>
<reference evidence="5" key="1">
    <citation type="journal article" date="2020" name="mSystems">
        <title>Genome- and Community-Level Interaction Insights into Carbon Utilization and Element Cycling Functions of Hydrothermarchaeota in Hydrothermal Sediment.</title>
        <authorList>
            <person name="Zhou Z."/>
            <person name="Liu Y."/>
            <person name="Xu W."/>
            <person name="Pan J."/>
            <person name="Luo Z.H."/>
            <person name="Li M."/>
        </authorList>
    </citation>
    <scope>NUCLEOTIDE SEQUENCE [LARGE SCALE GENOMIC DNA]</scope>
    <source>
        <strain evidence="5">HyVt-74</strain>
    </source>
</reference>
<keyword evidence="2" id="KW-0547">Nucleotide-binding</keyword>
<dbReference type="PROSITE" id="PS00211">
    <property type="entry name" value="ABC_TRANSPORTER_1"/>
    <property type="match status" value="1"/>
</dbReference>
<evidence type="ECO:0000256" key="1">
    <source>
        <dbReference type="ARBA" id="ARBA00022448"/>
    </source>
</evidence>
<evidence type="ECO:0000259" key="4">
    <source>
        <dbReference type="PROSITE" id="PS50893"/>
    </source>
</evidence>
<dbReference type="PANTHER" id="PTHR42711:SF4">
    <property type="entry name" value="ABC TRANSPORTER RELATED"/>
    <property type="match status" value="1"/>
</dbReference>
<dbReference type="InterPro" id="IPR027417">
    <property type="entry name" value="P-loop_NTPase"/>
</dbReference>
<dbReference type="Gene3D" id="3.40.50.300">
    <property type="entry name" value="P-loop containing nucleotide triphosphate hydrolases"/>
    <property type="match status" value="1"/>
</dbReference>
<dbReference type="Pfam" id="PF00005">
    <property type="entry name" value="ABC_tran"/>
    <property type="match status" value="1"/>
</dbReference>
<dbReference type="PROSITE" id="PS50893">
    <property type="entry name" value="ABC_TRANSPORTER_2"/>
    <property type="match status" value="1"/>
</dbReference>
<keyword evidence="3 5" id="KW-0067">ATP-binding</keyword>
<dbReference type="GO" id="GO:0005524">
    <property type="term" value="F:ATP binding"/>
    <property type="evidence" value="ECO:0007669"/>
    <property type="project" value="UniProtKB-KW"/>
</dbReference>
<dbReference type="GO" id="GO:0016887">
    <property type="term" value="F:ATP hydrolysis activity"/>
    <property type="evidence" value="ECO:0007669"/>
    <property type="project" value="InterPro"/>
</dbReference>